<accession>A0A0B8ZU68</accession>
<evidence type="ECO:0000256" key="1">
    <source>
        <dbReference type="ARBA" id="ARBA00005564"/>
    </source>
</evidence>
<dbReference type="InterPro" id="IPR050282">
    <property type="entry name" value="Cycloisomerase_2"/>
</dbReference>
<keyword evidence="2" id="KW-0119">Carbohydrate metabolism</keyword>
<dbReference type="GO" id="GO:0005829">
    <property type="term" value="C:cytosol"/>
    <property type="evidence" value="ECO:0007669"/>
    <property type="project" value="TreeGrafter"/>
</dbReference>
<dbReference type="InterPro" id="IPR015943">
    <property type="entry name" value="WD40/YVTN_repeat-like_dom_sf"/>
</dbReference>
<evidence type="ECO:0000256" key="2">
    <source>
        <dbReference type="ARBA" id="ARBA00022526"/>
    </source>
</evidence>
<protein>
    <submittedName>
        <fullName evidence="3">6-phosphogluconolactonase</fullName>
    </submittedName>
</protein>
<dbReference type="InterPro" id="IPR011048">
    <property type="entry name" value="Haem_d1_sf"/>
</dbReference>
<dbReference type="SUPFAM" id="SSF51004">
    <property type="entry name" value="C-terminal (heme d1) domain of cytochrome cd1-nitrite reductase"/>
    <property type="match status" value="1"/>
</dbReference>
<dbReference type="PANTHER" id="PTHR30344:SF1">
    <property type="entry name" value="6-PHOSPHOGLUCONOLACTONASE"/>
    <property type="match status" value="1"/>
</dbReference>
<keyword evidence="2" id="KW-0313">Glucose metabolism</keyword>
<name>A0A0B8ZU68_9SPHN</name>
<keyword evidence="4" id="KW-1185">Reference proteome</keyword>
<dbReference type="STRING" id="48936.NJ75_01904"/>
<dbReference type="Gene3D" id="2.130.10.10">
    <property type="entry name" value="YVTN repeat-like/Quinoprotein amine dehydrogenase"/>
    <property type="match status" value="1"/>
</dbReference>
<dbReference type="InterPro" id="IPR019405">
    <property type="entry name" value="Lactonase_7-beta_prop"/>
</dbReference>
<dbReference type="PANTHER" id="PTHR30344">
    <property type="entry name" value="6-PHOSPHOGLUCONOLACTONASE-RELATED"/>
    <property type="match status" value="1"/>
</dbReference>
<sequence length="329" mass="34695">MKHRFWIGTYSANGGEGLISATIDEAGRIEIEGAESRIVDASYGLWCADLQTAWFVCEQEAGQVSGWRLENDRWVPLGSVSTGGAAPCFLDISPDHSLLAVANYESGSVATIVLDAATGAPLHRSGFLQNSGKGPDPDRQAGPHVHCARFADKGGTLYFTDLGLDRVFAASVDSGGELQDKRVMFCAPPGFGPRHLVALADEVMVNGELSSGLVALAKTDGTFIPMDSLRTDPSNKPGNLGGHLLVEDELIWTSNRGADTLVAFRVMQGALHQVACFPSGGQSPRHLARVNKHLVAAHEKDGTVSSIDASVGNVLCDVIVPGAAFLMSA</sequence>
<dbReference type="AlphaFoldDB" id="A0A0B8ZU68"/>
<dbReference type="Pfam" id="PF10282">
    <property type="entry name" value="Lactonase"/>
    <property type="match status" value="1"/>
</dbReference>
<gene>
    <name evidence="3" type="ORF">NJ75_01904</name>
</gene>
<organism evidence="3 4">
    <name type="scientific">Novosphingobium subterraneum</name>
    <dbReference type="NCBI Taxonomy" id="48936"/>
    <lineage>
        <taxon>Bacteria</taxon>
        <taxon>Pseudomonadati</taxon>
        <taxon>Pseudomonadota</taxon>
        <taxon>Alphaproteobacteria</taxon>
        <taxon>Sphingomonadales</taxon>
        <taxon>Sphingomonadaceae</taxon>
        <taxon>Novosphingobium</taxon>
    </lineage>
</organism>
<dbReference type="GO" id="GO:0006006">
    <property type="term" value="P:glucose metabolic process"/>
    <property type="evidence" value="ECO:0007669"/>
    <property type="project" value="UniProtKB-KW"/>
</dbReference>
<dbReference type="Proteomes" id="UP000031338">
    <property type="component" value="Unassembled WGS sequence"/>
</dbReference>
<comment type="caution">
    <text evidence="3">The sequence shown here is derived from an EMBL/GenBank/DDBJ whole genome shotgun (WGS) entry which is preliminary data.</text>
</comment>
<dbReference type="RefSeq" id="WP_039333792.1">
    <property type="nucleotide sequence ID" value="NZ_JRVC01000008.1"/>
</dbReference>
<evidence type="ECO:0000313" key="3">
    <source>
        <dbReference type="EMBL" id="KHS46668.1"/>
    </source>
</evidence>
<dbReference type="GO" id="GO:0017057">
    <property type="term" value="F:6-phosphogluconolactonase activity"/>
    <property type="evidence" value="ECO:0007669"/>
    <property type="project" value="TreeGrafter"/>
</dbReference>
<dbReference type="EMBL" id="JRVC01000008">
    <property type="protein sequence ID" value="KHS46668.1"/>
    <property type="molecule type" value="Genomic_DNA"/>
</dbReference>
<reference evidence="3 4" key="1">
    <citation type="submission" date="2014-10" db="EMBL/GenBank/DDBJ databases">
        <title>Draft genome sequence of Novosphingobium subterraneum DSM 12447.</title>
        <authorList>
            <person name="Gan H.M."/>
            <person name="Gan H.Y."/>
            <person name="Savka M.A."/>
        </authorList>
    </citation>
    <scope>NUCLEOTIDE SEQUENCE [LARGE SCALE GENOMIC DNA]</scope>
    <source>
        <strain evidence="3 4">DSM 12447</strain>
    </source>
</reference>
<evidence type="ECO:0000313" key="4">
    <source>
        <dbReference type="Proteomes" id="UP000031338"/>
    </source>
</evidence>
<comment type="similarity">
    <text evidence="1">Belongs to the cycloisomerase 2 family.</text>
</comment>
<proteinExistence type="inferred from homology"/>
<dbReference type="PATRIC" id="fig|48936.3.peg.1913"/>